<keyword evidence="1" id="KW-0175">Coiled coil</keyword>
<dbReference type="EMBL" id="BORC01000008">
    <property type="protein sequence ID" value="GIN63756.1"/>
    <property type="molecule type" value="Genomic_DNA"/>
</dbReference>
<evidence type="ECO:0008006" key="4">
    <source>
        <dbReference type="Google" id="ProtNLM"/>
    </source>
</evidence>
<dbReference type="Proteomes" id="UP000682111">
    <property type="component" value="Unassembled WGS sequence"/>
</dbReference>
<reference evidence="2" key="1">
    <citation type="submission" date="2021-03" db="EMBL/GenBank/DDBJ databases">
        <title>Antimicrobial resistance genes in bacteria isolated from Japanese honey, and their potential for conferring macrolide and lincosamide resistance in the American foulbrood pathogen Paenibacillus larvae.</title>
        <authorList>
            <person name="Okamoto M."/>
            <person name="Kumagai M."/>
            <person name="Kanamori H."/>
            <person name="Takamatsu D."/>
        </authorList>
    </citation>
    <scope>NUCLEOTIDE SEQUENCE</scope>
    <source>
        <strain evidence="2">J27TS8</strain>
    </source>
</reference>
<keyword evidence="3" id="KW-1185">Reference proteome</keyword>
<gene>
    <name evidence="2" type="ORF">J27TS8_37490</name>
</gene>
<organism evidence="2 3">
    <name type="scientific">Robertmurraya siralis</name>
    <dbReference type="NCBI Taxonomy" id="77777"/>
    <lineage>
        <taxon>Bacteria</taxon>
        <taxon>Bacillati</taxon>
        <taxon>Bacillota</taxon>
        <taxon>Bacilli</taxon>
        <taxon>Bacillales</taxon>
        <taxon>Bacillaceae</taxon>
        <taxon>Robertmurraya</taxon>
    </lineage>
</organism>
<accession>A0A920BVQ5</accession>
<feature type="coiled-coil region" evidence="1">
    <location>
        <begin position="54"/>
        <end position="88"/>
    </location>
</feature>
<name>A0A920BVQ5_9BACI</name>
<evidence type="ECO:0000313" key="3">
    <source>
        <dbReference type="Proteomes" id="UP000682111"/>
    </source>
</evidence>
<comment type="caution">
    <text evidence="2">The sequence shown here is derived from an EMBL/GenBank/DDBJ whole genome shotgun (WGS) entry which is preliminary data.</text>
</comment>
<sequence length="112" mass="12191">MGSTDKFWKGILLGAIAGGAISLLDRQTRNAVAASCKTGAKNVAHFITHPNEAAEKLKNTTTQLRSTVEQVSEDVSFIAEKVEELREVTPTVVGIVHDTKEAFIKEHDEEDV</sequence>
<dbReference type="AlphaFoldDB" id="A0A920BVQ5"/>
<protein>
    <recommendedName>
        <fullName evidence="4">YtxH domain-containing protein</fullName>
    </recommendedName>
</protein>
<dbReference type="OrthoDB" id="2353585at2"/>
<dbReference type="RefSeq" id="WP_137742959.1">
    <property type="nucleotide sequence ID" value="NZ_BORC01000008.1"/>
</dbReference>
<proteinExistence type="predicted"/>
<evidence type="ECO:0000313" key="2">
    <source>
        <dbReference type="EMBL" id="GIN63756.1"/>
    </source>
</evidence>
<evidence type="ECO:0000256" key="1">
    <source>
        <dbReference type="SAM" id="Coils"/>
    </source>
</evidence>